<dbReference type="OrthoDB" id="25778at2759"/>
<dbReference type="EMBL" id="MRZV01000398">
    <property type="protein sequence ID" value="PIK50937.1"/>
    <property type="molecule type" value="Genomic_DNA"/>
</dbReference>
<dbReference type="InterPro" id="IPR045142">
    <property type="entry name" value="BCAS3-like"/>
</dbReference>
<feature type="domain" description="BCAS3 WD40" evidence="2">
    <location>
        <begin position="236"/>
        <end position="446"/>
    </location>
</feature>
<sequence length="864" mass="94837">MSADMSIQDKRRSTRSSCSSVVKPQAVSNKSYVASVVDFLHDAYSGTKNEDKDKILWVKFENIDTKDLVHHPQFSQQYTDPPLFLVLGYANGIQIWSLLPNGDANEVLSFRRGPVRLFRYLPPPQDSRADIFSNKRPLVALVDGVGIGQLYCSVSLVSLRTGEQVHSISFKTPVCDLHCNERLFIVALREKVAAFDTTTFESKFCITTCYVAEPPNINPLALGTRWLAYADRNMGTPGVVTIIDTEAVNDEFNVTETKSGEGIIAHFQAYIGESISSLSFDPSGSLLFTAGSQGHFFHIFSIVSHPSSPGAGAVHHLYILYRGDTQAKVQDVSFYSDSRWVAVSTMRETTHVFPITPYGGPVGGRTHASPQIVNKESKFRRSAGLEELEATGRWSPVQGLSESPTSGFYGAEANPSSAGNTALGNPRIAPFPLPTTVTPLVQIKQPSILGSMSAVASTMTGSPARAKSPQHQIAIGDQTCIATCFSKARTFQYGGSKAGKDKHTAAVSLFIMNCHGTLVEQILEPRPPVTNTVTKKPEEKDIELVTSIHAQWFLQRGCSWPEFPPPLSSGNLLMLLSDKYQPDPHTSNSLCNSLSRSSSLGLNKKSSDFDEPWLSLVEMDSHAGPHRRLWMGPQFIFKPFSQPSSATVLSSSSSALLDDSHEGGRTVDLQPQRSEPLNTPRPGRAELVRAQTWGEGSSSTATACIEYGSGSFDQTANLLEVSCGSCPDNMTFQRLNSNMEEHLKQTLAEAMSESVYEDQRERIHSDSYGTTVIEPLSSSPGSVDSFPHSYEARSSPTPIVDHVLVFPPNSSPRRDTPTSSEGKKYGWVFFLRKGCICDEDNYKMANCWHHCFSSTSGWRLRQRD</sequence>
<evidence type="ECO:0000313" key="4">
    <source>
        <dbReference type="Proteomes" id="UP000230750"/>
    </source>
</evidence>
<feature type="region of interest" description="Disordered" evidence="1">
    <location>
        <begin position="651"/>
        <end position="682"/>
    </location>
</feature>
<dbReference type="GO" id="GO:0042594">
    <property type="term" value="P:response to starvation"/>
    <property type="evidence" value="ECO:0007669"/>
    <property type="project" value="TreeGrafter"/>
</dbReference>
<dbReference type="PANTHER" id="PTHR13268">
    <property type="entry name" value="BREAST CARCINOMA AMPLIFIED SEQUENCE 3"/>
    <property type="match status" value="1"/>
</dbReference>
<dbReference type="SUPFAM" id="SSF50978">
    <property type="entry name" value="WD40 repeat-like"/>
    <property type="match status" value="1"/>
</dbReference>
<evidence type="ECO:0000259" key="2">
    <source>
        <dbReference type="Pfam" id="PF21034"/>
    </source>
</evidence>
<dbReference type="STRING" id="307972.A0A2G8KSH8"/>
<dbReference type="GO" id="GO:0005737">
    <property type="term" value="C:cytoplasm"/>
    <property type="evidence" value="ECO:0007669"/>
    <property type="project" value="TreeGrafter"/>
</dbReference>
<feature type="domain" description="BCAS3 WD40" evidence="2">
    <location>
        <begin position="53"/>
        <end position="232"/>
    </location>
</feature>
<dbReference type="InterPro" id="IPR048382">
    <property type="entry name" value="BCAS3_WD40"/>
</dbReference>
<name>A0A2G8KSH8_STIJA</name>
<feature type="region of interest" description="Disordered" evidence="1">
    <location>
        <begin position="766"/>
        <end position="794"/>
    </location>
</feature>
<evidence type="ECO:0000313" key="3">
    <source>
        <dbReference type="EMBL" id="PIK50937.1"/>
    </source>
</evidence>
<feature type="region of interest" description="Disordered" evidence="1">
    <location>
        <begin position="1"/>
        <end position="21"/>
    </location>
</feature>
<accession>A0A2G8KSH8</accession>
<dbReference type="Gene3D" id="2.130.10.10">
    <property type="entry name" value="YVTN repeat-like/Quinoprotein amine dehydrogenase"/>
    <property type="match status" value="1"/>
</dbReference>
<evidence type="ECO:0000256" key="1">
    <source>
        <dbReference type="SAM" id="MobiDB-lite"/>
    </source>
</evidence>
<dbReference type="GO" id="GO:0006914">
    <property type="term" value="P:autophagy"/>
    <property type="evidence" value="ECO:0007669"/>
    <property type="project" value="InterPro"/>
</dbReference>
<reference evidence="3 4" key="1">
    <citation type="journal article" date="2017" name="PLoS Biol.">
        <title>The sea cucumber genome provides insights into morphological evolution and visceral regeneration.</title>
        <authorList>
            <person name="Zhang X."/>
            <person name="Sun L."/>
            <person name="Yuan J."/>
            <person name="Sun Y."/>
            <person name="Gao Y."/>
            <person name="Zhang L."/>
            <person name="Li S."/>
            <person name="Dai H."/>
            <person name="Hamel J.F."/>
            <person name="Liu C."/>
            <person name="Yu Y."/>
            <person name="Liu S."/>
            <person name="Lin W."/>
            <person name="Guo K."/>
            <person name="Jin S."/>
            <person name="Xu P."/>
            <person name="Storey K.B."/>
            <person name="Huan P."/>
            <person name="Zhang T."/>
            <person name="Zhou Y."/>
            <person name="Zhang J."/>
            <person name="Lin C."/>
            <person name="Li X."/>
            <person name="Xing L."/>
            <person name="Huo D."/>
            <person name="Sun M."/>
            <person name="Wang L."/>
            <person name="Mercier A."/>
            <person name="Li F."/>
            <person name="Yang H."/>
            <person name="Xiang J."/>
        </authorList>
    </citation>
    <scope>NUCLEOTIDE SEQUENCE [LARGE SCALE GENOMIC DNA]</scope>
    <source>
        <strain evidence="3">Shaxun</strain>
        <tissue evidence="3">Muscle</tissue>
    </source>
</reference>
<dbReference type="PANTHER" id="PTHR13268:SF0">
    <property type="entry name" value="BCAS3 MICROTUBULE ASSOCIATED CELL MIGRATION FACTOR"/>
    <property type="match status" value="1"/>
</dbReference>
<keyword evidence="4" id="KW-1185">Reference proteome</keyword>
<gene>
    <name evidence="3" type="ORF">BSL78_12192</name>
</gene>
<proteinExistence type="predicted"/>
<dbReference type="Pfam" id="PF21034">
    <property type="entry name" value="BCAS3_WD40"/>
    <property type="match status" value="2"/>
</dbReference>
<organism evidence="3 4">
    <name type="scientific">Stichopus japonicus</name>
    <name type="common">Sea cucumber</name>
    <dbReference type="NCBI Taxonomy" id="307972"/>
    <lineage>
        <taxon>Eukaryota</taxon>
        <taxon>Metazoa</taxon>
        <taxon>Echinodermata</taxon>
        <taxon>Eleutherozoa</taxon>
        <taxon>Echinozoa</taxon>
        <taxon>Holothuroidea</taxon>
        <taxon>Aspidochirotacea</taxon>
        <taxon>Aspidochirotida</taxon>
        <taxon>Stichopodidae</taxon>
        <taxon>Apostichopus</taxon>
    </lineage>
</organism>
<dbReference type="Proteomes" id="UP000230750">
    <property type="component" value="Unassembled WGS sequence"/>
</dbReference>
<protein>
    <submittedName>
        <fullName evidence="3">Putative breast carcinoma-amplified sequence 3</fullName>
    </submittedName>
</protein>
<comment type="caution">
    <text evidence="3">The sequence shown here is derived from an EMBL/GenBank/DDBJ whole genome shotgun (WGS) entry which is preliminary data.</text>
</comment>
<dbReference type="AlphaFoldDB" id="A0A2G8KSH8"/>
<dbReference type="InterPro" id="IPR015943">
    <property type="entry name" value="WD40/YVTN_repeat-like_dom_sf"/>
</dbReference>
<dbReference type="InterPro" id="IPR036322">
    <property type="entry name" value="WD40_repeat_dom_sf"/>
</dbReference>